<name>A0A951Q7Y7_9NOST</name>
<feature type="domain" description="Reverse transcriptase" evidence="1">
    <location>
        <begin position="1"/>
        <end position="256"/>
    </location>
</feature>
<evidence type="ECO:0000259" key="1">
    <source>
        <dbReference type="PROSITE" id="PS50878"/>
    </source>
</evidence>
<dbReference type="PROSITE" id="PS50878">
    <property type="entry name" value="RT_POL"/>
    <property type="match status" value="1"/>
</dbReference>
<dbReference type="PANTHER" id="PTHR34047">
    <property type="entry name" value="NUCLEAR INTRON MATURASE 1, MITOCHONDRIAL-RELATED"/>
    <property type="match status" value="1"/>
</dbReference>
<dbReference type="InterPro" id="IPR000477">
    <property type="entry name" value="RT_dom"/>
</dbReference>
<dbReference type="InterPro" id="IPR051083">
    <property type="entry name" value="GrpII_Intron_Splice-Mob/Def"/>
</dbReference>
<dbReference type="Proteomes" id="UP000715781">
    <property type="component" value="Unassembled WGS sequence"/>
</dbReference>
<dbReference type="AlphaFoldDB" id="A0A951Q7Y7"/>
<dbReference type="PANTHER" id="PTHR34047:SF8">
    <property type="entry name" value="PROTEIN YKFC"/>
    <property type="match status" value="1"/>
</dbReference>
<dbReference type="EMBL" id="JAHHHN010000073">
    <property type="protein sequence ID" value="MBW4566307.1"/>
    <property type="molecule type" value="Genomic_DNA"/>
</dbReference>
<reference evidence="2" key="2">
    <citation type="journal article" date="2022" name="Microbiol. Resour. Announc.">
        <title>Metagenome Sequencing to Explore Phylogenomics of Terrestrial Cyanobacteria.</title>
        <authorList>
            <person name="Ward R.D."/>
            <person name="Stajich J.E."/>
            <person name="Johansen J.R."/>
            <person name="Huntemann M."/>
            <person name="Clum A."/>
            <person name="Foster B."/>
            <person name="Foster B."/>
            <person name="Roux S."/>
            <person name="Palaniappan K."/>
            <person name="Varghese N."/>
            <person name="Mukherjee S."/>
            <person name="Reddy T.B.K."/>
            <person name="Daum C."/>
            <person name="Copeland A."/>
            <person name="Chen I.A."/>
            <person name="Ivanova N.N."/>
            <person name="Kyrpides N.C."/>
            <person name="Shapiro N."/>
            <person name="Eloe-Fadrosh E.A."/>
            <person name="Pietrasiak N."/>
        </authorList>
    </citation>
    <scope>NUCLEOTIDE SEQUENCE</scope>
    <source>
        <strain evidence="2">JT2-VF2</strain>
    </source>
</reference>
<evidence type="ECO:0000313" key="3">
    <source>
        <dbReference type="Proteomes" id="UP000715781"/>
    </source>
</evidence>
<keyword evidence="2" id="KW-0548">Nucleotidyltransferase</keyword>
<dbReference type="SUPFAM" id="SSF56672">
    <property type="entry name" value="DNA/RNA polymerases"/>
    <property type="match status" value="1"/>
</dbReference>
<protein>
    <submittedName>
        <fullName evidence="2">Reverse transcriptase/maturase family protein</fullName>
    </submittedName>
</protein>
<dbReference type="InterPro" id="IPR043502">
    <property type="entry name" value="DNA/RNA_pol_sf"/>
</dbReference>
<reference evidence="2" key="1">
    <citation type="submission" date="2021-05" db="EMBL/GenBank/DDBJ databases">
        <authorList>
            <person name="Pietrasiak N."/>
            <person name="Ward R."/>
            <person name="Stajich J.E."/>
            <person name="Kurbessoian T."/>
        </authorList>
    </citation>
    <scope>NUCLEOTIDE SEQUENCE</scope>
    <source>
        <strain evidence="2">JT2-VF2</strain>
    </source>
</reference>
<organism evidence="2 3">
    <name type="scientific">Mojavia pulchra JT2-VF2</name>
    <dbReference type="NCBI Taxonomy" id="287848"/>
    <lineage>
        <taxon>Bacteria</taxon>
        <taxon>Bacillati</taxon>
        <taxon>Cyanobacteriota</taxon>
        <taxon>Cyanophyceae</taxon>
        <taxon>Nostocales</taxon>
        <taxon>Nostocaceae</taxon>
    </lineage>
</organism>
<accession>A0A951Q7Y7</accession>
<dbReference type="CDD" id="cd01651">
    <property type="entry name" value="RT_G2_intron"/>
    <property type="match status" value="1"/>
</dbReference>
<sequence length="349" mass="41141">MLPLDSHIYAWYSHQISQLYEKIILGHRVDECVLAYRALGKSNIDFSKEVFDKIEQKAPCTALAFDLSKFFDNIDHYKLKQAWCEILEVIKLPEDHYKVYKSITNYAYVDRNAVFEEFGINELQNIKDKKRICSVKEFRERVRGKGLIQINKEKFGIPQGSPISAVLSNIFLLEFDKFMTQYAYEINGIYRRYCDDILWICPQQYTENIKSFVDKEIQRYGKNLFLNNEKTETSEFKIINNCLVGSPPLQYLGFVFDGQYRLIRPQTLARYYGRMKAGVRARVIVASKAGASQIYRKSLYENYSHLGSKNFIKYAYRSSITMESQAIRHQVRKHWKKLHQEINNRMQSP</sequence>
<keyword evidence="2" id="KW-0695">RNA-directed DNA polymerase</keyword>
<dbReference type="GO" id="GO:0003964">
    <property type="term" value="F:RNA-directed DNA polymerase activity"/>
    <property type="evidence" value="ECO:0007669"/>
    <property type="project" value="UniProtKB-KW"/>
</dbReference>
<proteinExistence type="predicted"/>
<keyword evidence="2" id="KW-0808">Transferase</keyword>
<comment type="caution">
    <text evidence="2">The sequence shown here is derived from an EMBL/GenBank/DDBJ whole genome shotgun (WGS) entry which is preliminary data.</text>
</comment>
<dbReference type="NCBIfam" id="NF041746">
    <property type="entry name" value="Drt2"/>
    <property type="match status" value="1"/>
</dbReference>
<evidence type="ECO:0000313" key="2">
    <source>
        <dbReference type="EMBL" id="MBW4566307.1"/>
    </source>
</evidence>
<gene>
    <name evidence="2" type="ORF">KME32_35670</name>
</gene>
<dbReference type="Pfam" id="PF00078">
    <property type="entry name" value="RVT_1"/>
    <property type="match status" value="1"/>
</dbReference>